<accession>A0A2R3UAD1</accession>
<evidence type="ECO:0000313" key="2">
    <source>
        <dbReference type="EMBL" id="AVQ10217.1"/>
    </source>
</evidence>
<organism evidence="2">
    <name type="scientific">Gokushovirinae environmental samples</name>
    <dbReference type="NCBI Taxonomy" id="1478972"/>
    <lineage>
        <taxon>Viruses</taxon>
        <taxon>Monodnaviria</taxon>
        <taxon>Sangervirae</taxon>
        <taxon>Phixviricota</taxon>
        <taxon>Malgrandaviricetes</taxon>
        <taxon>Petitvirales</taxon>
        <taxon>Microviridae</taxon>
        <taxon>environmental samples</taxon>
    </lineage>
</organism>
<sequence>MAKRQRMSKGSSRRHFSKHASKTHKRNVPKRLPMRGGIRL</sequence>
<dbReference type="EMBL" id="MH029522">
    <property type="protein sequence ID" value="AVQ10217.1"/>
    <property type="molecule type" value="Genomic_DNA"/>
</dbReference>
<feature type="region of interest" description="Disordered" evidence="1">
    <location>
        <begin position="1"/>
        <end position="40"/>
    </location>
</feature>
<feature type="compositionally biased region" description="Basic residues" evidence="1">
    <location>
        <begin position="1"/>
        <end position="33"/>
    </location>
</feature>
<name>A0A2R3UAD1_9VIRU</name>
<protein>
    <submittedName>
        <fullName evidence="2">Uncharacterized protein</fullName>
    </submittedName>
</protein>
<evidence type="ECO:0000256" key="1">
    <source>
        <dbReference type="SAM" id="MobiDB-lite"/>
    </source>
</evidence>
<proteinExistence type="predicted"/>
<reference evidence="2" key="1">
    <citation type="submission" date="2018-03" db="EMBL/GenBank/DDBJ databases">
        <title>Twenty-four Novel Viral Genomes identified from the Dushanzi Mud Volcanic Sediment in Xinjiang, China.</title>
        <authorList>
            <person name="Han L."/>
        </authorList>
    </citation>
    <scope>NUCLEOTIDE SEQUENCE</scope>
</reference>